<evidence type="ECO:0000313" key="2">
    <source>
        <dbReference type="Proteomes" id="UP001152622"/>
    </source>
</evidence>
<protein>
    <submittedName>
        <fullName evidence="1">Uncharacterized protein</fullName>
    </submittedName>
</protein>
<sequence>MPCHPFFPLLHLYCCGIRNEGGGVPRLLGDCRCWSALSRRGKSGGAFHSRPRFPATTEKIARNTFYASFGLEVQGLALKSDFGSPLASK</sequence>
<organism evidence="1 2">
    <name type="scientific">Synaphobranchus kaupii</name>
    <name type="common">Kaup's arrowtooth eel</name>
    <dbReference type="NCBI Taxonomy" id="118154"/>
    <lineage>
        <taxon>Eukaryota</taxon>
        <taxon>Metazoa</taxon>
        <taxon>Chordata</taxon>
        <taxon>Craniata</taxon>
        <taxon>Vertebrata</taxon>
        <taxon>Euteleostomi</taxon>
        <taxon>Actinopterygii</taxon>
        <taxon>Neopterygii</taxon>
        <taxon>Teleostei</taxon>
        <taxon>Anguilliformes</taxon>
        <taxon>Synaphobranchidae</taxon>
        <taxon>Synaphobranchus</taxon>
    </lineage>
</organism>
<dbReference type="AlphaFoldDB" id="A0A9Q1ILM9"/>
<reference evidence="1" key="1">
    <citation type="journal article" date="2023" name="Science">
        <title>Genome structures resolve the early diversification of teleost fishes.</title>
        <authorList>
            <person name="Parey E."/>
            <person name="Louis A."/>
            <person name="Montfort J."/>
            <person name="Bouchez O."/>
            <person name="Roques C."/>
            <person name="Iampietro C."/>
            <person name="Lluch J."/>
            <person name="Castinel A."/>
            <person name="Donnadieu C."/>
            <person name="Desvignes T."/>
            <person name="Floi Bucao C."/>
            <person name="Jouanno E."/>
            <person name="Wen M."/>
            <person name="Mejri S."/>
            <person name="Dirks R."/>
            <person name="Jansen H."/>
            <person name="Henkel C."/>
            <person name="Chen W.J."/>
            <person name="Zahm M."/>
            <person name="Cabau C."/>
            <person name="Klopp C."/>
            <person name="Thompson A.W."/>
            <person name="Robinson-Rechavi M."/>
            <person name="Braasch I."/>
            <person name="Lecointre G."/>
            <person name="Bobe J."/>
            <person name="Postlethwait J.H."/>
            <person name="Berthelot C."/>
            <person name="Roest Crollius H."/>
            <person name="Guiguen Y."/>
        </authorList>
    </citation>
    <scope>NUCLEOTIDE SEQUENCE</scope>
    <source>
        <strain evidence="1">WJC10195</strain>
    </source>
</reference>
<comment type="caution">
    <text evidence="1">The sequence shown here is derived from an EMBL/GenBank/DDBJ whole genome shotgun (WGS) entry which is preliminary data.</text>
</comment>
<dbReference type="EMBL" id="JAINUF010000012">
    <property type="protein sequence ID" value="KAJ8345207.1"/>
    <property type="molecule type" value="Genomic_DNA"/>
</dbReference>
<keyword evidence="2" id="KW-1185">Reference proteome</keyword>
<gene>
    <name evidence="1" type="ORF">SKAU_G00294000</name>
</gene>
<proteinExistence type="predicted"/>
<accession>A0A9Q1ILM9</accession>
<evidence type="ECO:0000313" key="1">
    <source>
        <dbReference type="EMBL" id="KAJ8345207.1"/>
    </source>
</evidence>
<dbReference type="Proteomes" id="UP001152622">
    <property type="component" value="Chromosome 12"/>
</dbReference>
<name>A0A9Q1ILM9_SYNKA</name>